<dbReference type="InterPro" id="IPR052160">
    <property type="entry name" value="Gypsy_RT_Integrase-like"/>
</dbReference>
<keyword evidence="3" id="KW-1185">Reference proteome</keyword>
<dbReference type="EMBL" id="KV000740">
    <property type="protein sequence ID" value="KZV40027.1"/>
    <property type="molecule type" value="Genomic_DNA"/>
</dbReference>
<accession>A0A2Z7C634</accession>
<dbReference type="Proteomes" id="UP000250235">
    <property type="component" value="Unassembled WGS sequence"/>
</dbReference>
<dbReference type="AlphaFoldDB" id="A0A2Z7C634"/>
<dbReference type="OrthoDB" id="909526at2759"/>
<dbReference type="Gene3D" id="1.10.340.70">
    <property type="match status" value="1"/>
</dbReference>
<gene>
    <name evidence="2" type="ORF">F511_12422</name>
</gene>
<proteinExistence type="predicted"/>
<organism evidence="2 3">
    <name type="scientific">Dorcoceras hygrometricum</name>
    <dbReference type="NCBI Taxonomy" id="472368"/>
    <lineage>
        <taxon>Eukaryota</taxon>
        <taxon>Viridiplantae</taxon>
        <taxon>Streptophyta</taxon>
        <taxon>Embryophyta</taxon>
        <taxon>Tracheophyta</taxon>
        <taxon>Spermatophyta</taxon>
        <taxon>Magnoliopsida</taxon>
        <taxon>eudicotyledons</taxon>
        <taxon>Gunneridae</taxon>
        <taxon>Pentapetalae</taxon>
        <taxon>asterids</taxon>
        <taxon>lamiids</taxon>
        <taxon>Lamiales</taxon>
        <taxon>Gesneriaceae</taxon>
        <taxon>Didymocarpoideae</taxon>
        <taxon>Trichosporeae</taxon>
        <taxon>Loxocarpinae</taxon>
        <taxon>Dorcoceras</taxon>
    </lineage>
</organism>
<feature type="domain" description="Integrase zinc-binding" evidence="1">
    <location>
        <begin position="1"/>
        <end position="50"/>
    </location>
</feature>
<name>A0A2Z7C634_9LAMI</name>
<dbReference type="Pfam" id="PF17921">
    <property type="entry name" value="Integrase_H2C2"/>
    <property type="match status" value="1"/>
</dbReference>
<reference evidence="2 3" key="1">
    <citation type="journal article" date="2015" name="Proc. Natl. Acad. Sci. U.S.A.">
        <title>The resurrection genome of Boea hygrometrica: A blueprint for survival of dehydration.</title>
        <authorList>
            <person name="Xiao L."/>
            <person name="Yang G."/>
            <person name="Zhang L."/>
            <person name="Yang X."/>
            <person name="Zhao S."/>
            <person name="Ji Z."/>
            <person name="Zhou Q."/>
            <person name="Hu M."/>
            <person name="Wang Y."/>
            <person name="Chen M."/>
            <person name="Xu Y."/>
            <person name="Jin H."/>
            <person name="Xiao X."/>
            <person name="Hu G."/>
            <person name="Bao F."/>
            <person name="Hu Y."/>
            <person name="Wan P."/>
            <person name="Li L."/>
            <person name="Deng X."/>
            <person name="Kuang T."/>
            <person name="Xiang C."/>
            <person name="Zhu J.K."/>
            <person name="Oliver M.J."/>
            <person name="He Y."/>
        </authorList>
    </citation>
    <scope>NUCLEOTIDE SEQUENCE [LARGE SCALE GENOMIC DNA]</scope>
    <source>
        <strain evidence="3">cv. XS01</strain>
    </source>
</reference>
<dbReference type="InterPro" id="IPR041588">
    <property type="entry name" value="Integrase_H2C2"/>
</dbReference>
<dbReference type="PANTHER" id="PTHR47266">
    <property type="entry name" value="ENDONUCLEASE-RELATED"/>
    <property type="match status" value="1"/>
</dbReference>
<evidence type="ECO:0000259" key="1">
    <source>
        <dbReference type="Pfam" id="PF17921"/>
    </source>
</evidence>
<sequence>MEECHSSTEGGHAGAFRTLKRISNRFFWRGMKRAVYQFVTECLVCQRQKYQTMKPAGLLQPEAIPEQIWEDISMDFISGLPKSCGFEVLFVVVDRLRNTATLSY</sequence>
<evidence type="ECO:0000313" key="2">
    <source>
        <dbReference type="EMBL" id="KZV40027.1"/>
    </source>
</evidence>
<evidence type="ECO:0000313" key="3">
    <source>
        <dbReference type="Proteomes" id="UP000250235"/>
    </source>
</evidence>
<protein>
    <recommendedName>
        <fullName evidence="1">Integrase zinc-binding domain-containing protein</fullName>
    </recommendedName>
</protein>